<feature type="domain" description="Heterokaryon incompatibility" evidence="1">
    <location>
        <begin position="97"/>
        <end position="235"/>
    </location>
</feature>
<name>A0A9P8WBE2_9HYPO</name>
<dbReference type="OrthoDB" id="3557394at2759"/>
<dbReference type="Pfam" id="PF26639">
    <property type="entry name" value="Het-6_barrel"/>
    <property type="match status" value="1"/>
</dbReference>
<dbReference type="InterPro" id="IPR010730">
    <property type="entry name" value="HET"/>
</dbReference>
<dbReference type="PANTHER" id="PTHR24148">
    <property type="entry name" value="ANKYRIN REPEAT DOMAIN-CONTAINING PROTEIN 39 HOMOLOG-RELATED"/>
    <property type="match status" value="1"/>
</dbReference>
<dbReference type="InterPro" id="IPR052895">
    <property type="entry name" value="HetReg/Transcr_Mod"/>
</dbReference>
<keyword evidence="3" id="KW-1185">Reference proteome</keyword>
<dbReference type="Proteomes" id="UP000777438">
    <property type="component" value="Unassembled WGS sequence"/>
</dbReference>
<dbReference type="PANTHER" id="PTHR24148:SF82">
    <property type="entry name" value="HETEROKARYON INCOMPATIBILITY DOMAIN-CONTAINING PROTEIN"/>
    <property type="match status" value="1"/>
</dbReference>
<sequence>MPLSFSKLRRLLRHRSRGQPSDDSDSDMLWDPDCPSGILLQPDEETGARAIAVHKDFYGNLDPTKNEIRVLVVKPGKPGAPLVGTLVKAGIGGELHFHALSYTWGDPSNPRYMMLNGHEVPITKNLAKALDDLRQSKGYLVIWVDALCINQKDNVEKSHQVRRMKDIYQSAMDVLIWLGDGSYGVAEAFQWLSELPNTDFSNEASLNQLLNPQVVHELQRILDSPWWRRVWIVQELALARRALVCCGRHTLPFEYFDALAQAQMRFLRSGASVNLTLNFMLSPLDSQDLVMLCDIRNRFRDQGPYNLAELIQATFFRIQATDPRDRFYGLLGLTTKKDREGLDPDYTIGKDDLLVKGTVHLIKSTHSFNVLQLGEQLRQSKDSPSWLPGWDQGTKVDKPRPWIEGNAAQGLPFHLDLLNSHEIVVSGLDIAKVVSVSKFQADAGTKDEWSTLCPTCVKDWHKHLEAMKGLLPDPYKSQSSMDAAFSRTLTGGIPVRESDVKPTENIGQQSKPYDTERLVDAMRAWLGLTPGSELQRFEIPGGGFVEAGGSDFSLSLISPFRGQALRHVRCRSFVILSNGCIGLGHDDVCEGDVAVLVGGSSAPIFLRPYNGVYKWIGAVYIDGYMNGSWLNPLQRLGYWVSKYRIC</sequence>
<comment type="caution">
    <text evidence="2">The sequence shown here is derived from an EMBL/GenBank/DDBJ whole genome shotgun (WGS) entry which is preliminary data.</text>
</comment>
<accession>A0A9P8WBE2</accession>
<gene>
    <name evidence="2" type="ORF">B0T10DRAFT_480930</name>
</gene>
<dbReference type="Pfam" id="PF06985">
    <property type="entry name" value="HET"/>
    <property type="match status" value="1"/>
</dbReference>
<organism evidence="2 3">
    <name type="scientific">Thelonectria olida</name>
    <dbReference type="NCBI Taxonomy" id="1576542"/>
    <lineage>
        <taxon>Eukaryota</taxon>
        <taxon>Fungi</taxon>
        <taxon>Dikarya</taxon>
        <taxon>Ascomycota</taxon>
        <taxon>Pezizomycotina</taxon>
        <taxon>Sordariomycetes</taxon>
        <taxon>Hypocreomycetidae</taxon>
        <taxon>Hypocreales</taxon>
        <taxon>Nectriaceae</taxon>
        <taxon>Thelonectria</taxon>
    </lineage>
</organism>
<evidence type="ECO:0000259" key="1">
    <source>
        <dbReference type="Pfam" id="PF06985"/>
    </source>
</evidence>
<evidence type="ECO:0000313" key="3">
    <source>
        <dbReference type="Proteomes" id="UP000777438"/>
    </source>
</evidence>
<dbReference type="EMBL" id="JAGPYM010000005">
    <property type="protein sequence ID" value="KAH6894671.1"/>
    <property type="molecule type" value="Genomic_DNA"/>
</dbReference>
<evidence type="ECO:0000313" key="2">
    <source>
        <dbReference type="EMBL" id="KAH6894671.1"/>
    </source>
</evidence>
<proteinExistence type="predicted"/>
<dbReference type="AlphaFoldDB" id="A0A9P8WBE2"/>
<reference evidence="2 3" key="1">
    <citation type="journal article" date="2021" name="Nat. Commun.">
        <title>Genetic determinants of endophytism in the Arabidopsis root mycobiome.</title>
        <authorList>
            <person name="Mesny F."/>
            <person name="Miyauchi S."/>
            <person name="Thiergart T."/>
            <person name="Pickel B."/>
            <person name="Atanasova L."/>
            <person name="Karlsson M."/>
            <person name="Huettel B."/>
            <person name="Barry K.W."/>
            <person name="Haridas S."/>
            <person name="Chen C."/>
            <person name="Bauer D."/>
            <person name="Andreopoulos W."/>
            <person name="Pangilinan J."/>
            <person name="LaButti K."/>
            <person name="Riley R."/>
            <person name="Lipzen A."/>
            <person name="Clum A."/>
            <person name="Drula E."/>
            <person name="Henrissat B."/>
            <person name="Kohler A."/>
            <person name="Grigoriev I.V."/>
            <person name="Martin F.M."/>
            <person name="Hacquard S."/>
        </authorList>
    </citation>
    <scope>NUCLEOTIDE SEQUENCE [LARGE SCALE GENOMIC DNA]</scope>
    <source>
        <strain evidence="2 3">MPI-CAGE-CH-0241</strain>
    </source>
</reference>
<protein>
    <submittedName>
        <fullName evidence="2">Heterokaryon incompatibility protein-domain-containing protein</fullName>
    </submittedName>
</protein>